<accession>A0ABR2ZTY1</accession>
<protein>
    <recommendedName>
        <fullName evidence="3">F-box domain-containing protein</fullName>
    </recommendedName>
</protein>
<organism evidence="1 2">
    <name type="scientific">Marasmius tenuissimus</name>
    <dbReference type="NCBI Taxonomy" id="585030"/>
    <lineage>
        <taxon>Eukaryota</taxon>
        <taxon>Fungi</taxon>
        <taxon>Dikarya</taxon>
        <taxon>Basidiomycota</taxon>
        <taxon>Agaricomycotina</taxon>
        <taxon>Agaricomycetes</taxon>
        <taxon>Agaricomycetidae</taxon>
        <taxon>Agaricales</taxon>
        <taxon>Marasmiineae</taxon>
        <taxon>Marasmiaceae</taxon>
        <taxon>Marasmius</taxon>
    </lineage>
</organism>
<gene>
    <name evidence="1" type="ORF">AAF712_008435</name>
</gene>
<dbReference type="Proteomes" id="UP001437256">
    <property type="component" value="Unassembled WGS sequence"/>
</dbReference>
<reference evidence="1 2" key="1">
    <citation type="submission" date="2024-05" db="EMBL/GenBank/DDBJ databases">
        <title>A draft genome resource for the thread blight pathogen Marasmius tenuissimus strain MS-2.</title>
        <authorList>
            <person name="Yulfo-Soto G.E."/>
            <person name="Baruah I.K."/>
            <person name="Amoako-Attah I."/>
            <person name="Bukari Y."/>
            <person name="Meinhardt L.W."/>
            <person name="Bailey B.A."/>
            <person name="Cohen S.P."/>
        </authorList>
    </citation>
    <scope>NUCLEOTIDE SEQUENCE [LARGE SCALE GENOMIC DNA]</scope>
    <source>
        <strain evidence="1 2">MS-2</strain>
    </source>
</reference>
<sequence length="453" mass="52542">MTKDRLLDIHIKISPVPFLVQTELQFLIDILRAESHRWRSLNLWLWSQNCTEWNILPMSKYANLERVELHNVRHPKWQDFLNILEETPVVLRRLAIHPFSEIELPIPNPENGIRASYKIARWWNKIAYMQIEAPLDMDLLSTALSYTRHLYTLVLVDGSPFRTVVPPHQDSTDIEINSLRNLHVHLREYTAGGDIFGMVPGAGLISRLKLPNLQHLGIHDLHWSRTSNSRLACLGNMLRRSFCVLVSLTLDGIAVVDTRLTRFLRRREFRFLERLEVGGQPFSCIFECLAGDERFLGELERFDVRLDEGVVPIESIERFLDSRSGGNAKLDVVNLHLCSDGLGELDLEVLGMIRRLERPKVTIYVSERRAAETRAEVRTTRRLGRMLSTVLSDSKMTQPPMIEIKSEIQVVLQILLEIERRFILVSFTDEELTRELTEIDKGRWDLEEIRVSD</sequence>
<evidence type="ECO:0000313" key="1">
    <source>
        <dbReference type="EMBL" id="KAL0064609.1"/>
    </source>
</evidence>
<name>A0ABR2ZTY1_9AGAR</name>
<evidence type="ECO:0008006" key="3">
    <source>
        <dbReference type="Google" id="ProtNLM"/>
    </source>
</evidence>
<proteinExistence type="predicted"/>
<evidence type="ECO:0000313" key="2">
    <source>
        <dbReference type="Proteomes" id="UP001437256"/>
    </source>
</evidence>
<comment type="caution">
    <text evidence="1">The sequence shown here is derived from an EMBL/GenBank/DDBJ whole genome shotgun (WGS) entry which is preliminary data.</text>
</comment>
<keyword evidence="2" id="KW-1185">Reference proteome</keyword>
<dbReference type="EMBL" id="JBBXMP010000059">
    <property type="protein sequence ID" value="KAL0064609.1"/>
    <property type="molecule type" value="Genomic_DNA"/>
</dbReference>